<evidence type="ECO:0000256" key="1">
    <source>
        <dbReference type="SAM" id="MobiDB-lite"/>
    </source>
</evidence>
<reference evidence="2" key="1">
    <citation type="journal article" date="2019" name="MBio">
        <title>Virus Genomes from Deep Sea Sediments Expand the Ocean Megavirome and Support Independent Origins of Viral Gigantism.</title>
        <authorList>
            <person name="Backstrom D."/>
            <person name="Yutin N."/>
            <person name="Jorgensen S.L."/>
            <person name="Dharamshi J."/>
            <person name="Homa F."/>
            <person name="Zaremba-Niedwiedzka K."/>
            <person name="Spang A."/>
            <person name="Wolf Y.I."/>
            <person name="Koonin E.V."/>
            <person name="Ettema T.J."/>
        </authorList>
    </citation>
    <scope>NUCLEOTIDE SEQUENCE</scope>
</reference>
<feature type="region of interest" description="Disordered" evidence="1">
    <location>
        <begin position="1"/>
        <end position="20"/>
    </location>
</feature>
<gene>
    <name evidence="2" type="ORF">LCPAC302_02190</name>
</gene>
<dbReference type="EMBL" id="MK500551">
    <property type="protein sequence ID" value="QBK91599.1"/>
    <property type="molecule type" value="Genomic_DNA"/>
</dbReference>
<organism evidence="2">
    <name type="scientific">Pithovirus LCPAC302</name>
    <dbReference type="NCBI Taxonomy" id="2506593"/>
    <lineage>
        <taxon>Viruses</taxon>
        <taxon>Pithoviruses</taxon>
    </lineage>
</organism>
<feature type="compositionally biased region" description="Low complexity" evidence="1">
    <location>
        <begin position="8"/>
        <end position="20"/>
    </location>
</feature>
<evidence type="ECO:0000313" key="2">
    <source>
        <dbReference type="EMBL" id="QBK91599.1"/>
    </source>
</evidence>
<name>A0A481Z921_9VIRU</name>
<sequence length="195" mass="21595">MLSPLPPLSFSGSSGVSSSVLPPLTSNGDKVYLPSVSVPTYKVWDNMKPNDHLDAILSLPVYDIPTLEEVLSKTRQPHLRERLERMIKEQKEYEGRGIRTRGWQARSPKKGKDRHQLMNECGSACFLKPETEGFPICPKCQLGDGRCACAVDCGGLMSSKNRAAQWKYPNVEALADKLLQTKCKDISSFLPSAIS</sequence>
<accession>A0A481Z921</accession>
<protein>
    <submittedName>
        <fullName evidence="2">Uncharacterized protein</fullName>
    </submittedName>
</protein>
<proteinExistence type="predicted"/>